<dbReference type="Proteomes" id="UP001148662">
    <property type="component" value="Unassembled WGS sequence"/>
</dbReference>
<reference evidence="1" key="1">
    <citation type="submission" date="2022-07" db="EMBL/GenBank/DDBJ databases">
        <title>Genome Sequence of Phlebia brevispora.</title>
        <authorList>
            <person name="Buettner E."/>
        </authorList>
    </citation>
    <scope>NUCLEOTIDE SEQUENCE</scope>
    <source>
        <strain evidence="1">MPL23</strain>
    </source>
</reference>
<sequence length="251" mass="27730">MTSTTGLHSLATIIKRLEAATSRLEDLAALGSASGAPQPQLTTAVSPQSAEPTPVPPPPPPPSAATSQAVVEDSPAFVAYNEVIIDGKLKLFLELTRSFASESVIEQSSLLEKELIHLGEIIRLAGACKRPDNKAIEAVLLPLSMDIEAVSRAKEQFRKDRDWNNHHTVLAEGAPVVGWVAVSPKPGEYITGIKESTEFYGNRIIKDFKEKDKKHVEWVRAFYALLDEMKSYVKEYHMTGLTWNPHVWYLN</sequence>
<keyword evidence="2" id="KW-1185">Reference proteome</keyword>
<dbReference type="EMBL" id="JANHOG010001149">
    <property type="protein sequence ID" value="KAJ3542818.1"/>
    <property type="molecule type" value="Genomic_DNA"/>
</dbReference>
<proteinExistence type="predicted"/>
<protein>
    <submittedName>
        <fullName evidence="1">Uncharacterized protein</fullName>
    </submittedName>
</protein>
<accession>A0ACC1SMG6</accession>
<evidence type="ECO:0000313" key="1">
    <source>
        <dbReference type="EMBL" id="KAJ3542818.1"/>
    </source>
</evidence>
<name>A0ACC1SMG6_9APHY</name>
<organism evidence="1 2">
    <name type="scientific">Phlebia brevispora</name>
    <dbReference type="NCBI Taxonomy" id="194682"/>
    <lineage>
        <taxon>Eukaryota</taxon>
        <taxon>Fungi</taxon>
        <taxon>Dikarya</taxon>
        <taxon>Basidiomycota</taxon>
        <taxon>Agaricomycotina</taxon>
        <taxon>Agaricomycetes</taxon>
        <taxon>Polyporales</taxon>
        <taxon>Meruliaceae</taxon>
        <taxon>Phlebia</taxon>
    </lineage>
</organism>
<gene>
    <name evidence="1" type="ORF">NM688_g5936</name>
</gene>
<evidence type="ECO:0000313" key="2">
    <source>
        <dbReference type="Proteomes" id="UP001148662"/>
    </source>
</evidence>
<comment type="caution">
    <text evidence="1">The sequence shown here is derived from an EMBL/GenBank/DDBJ whole genome shotgun (WGS) entry which is preliminary data.</text>
</comment>